<reference evidence="4" key="1">
    <citation type="journal article" date="2023" name="Arch. Microbiol.">
        <title>Desulfoferula mesophilus gen. nov. sp. nov., a mesophilic sulfate-reducing bacterium isolated from a brackish lake sediment.</title>
        <authorList>
            <person name="Watanabe T."/>
            <person name="Yabe T."/>
            <person name="Tsuji J.M."/>
            <person name="Fukui M."/>
        </authorList>
    </citation>
    <scope>NUCLEOTIDE SEQUENCE [LARGE SCALE GENOMIC DNA]</scope>
    <source>
        <strain evidence="4">12FAK</strain>
    </source>
</reference>
<sequence>MSVLPEQICGMPREDYLIRLEEFHGHISPGTVMGGFLVDAAWKTLGDTPYMNVVVETVVCLPDAVQALTPCTLGNGFLQVLDWGKFALTIYDRVTLQGARAWVSAEGIEEFPLVADWYLRRAEGKKVEKIEVVKQIMAGGHGLVRSQVVTMKAPLKETEHVPTTACPSCGEYHPSRQGGVCPACAGQAYYS</sequence>
<dbReference type="SUPFAM" id="SSF143555">
    <property type="entry name" value="FwdE-like"/>
    <property type="match status" value="1"/>
</dbReference>
<dbReference type="KEGG" id="dmp:FAK_16220"/>
<protein>
    <submittedName>
        <fullName evidence="3">Uncharacterized protein</fullName>
    </submittedName>
</protein>
<dbReference type="EMBL" id="AP028679">
    <property type="protein sequence ID" value="BEQ14556.1"/>
    <property type="molecule type" value="Genomic_DNA"/>
</dbReference>
<evidence type="ECO:0000313" key="3">
    <source>
        <dbReference type="EMBL" id="BEQ14556.1"/>
    </source>
</evidence>
<feature type="domain" description="FmdE-like treble clef zinc finger" evidence="2">
    <location>
        <begin position="162"/>
        <end position="191"/>
    </location>
</feature>
<gene>
    <name evidence="3" type="ORF">FAK_16220</name>
</gene>
<name>A0AAU9EVL7_9BACT</name>
<dbReference type="InterPro" id="IPR053194">
    <property type="entry name" value="tRNA_methyltr_O"/>
</dbReference>
<dbReference type="PANTHER" id="PTHR39418">
    <property type="entry name" value="DEHYDROGENASE-RELATED"/>
    <property type="match status" value="1"/>
</dbReference>
<evidence type="ECO:0000259" key="1">
    <source>
        <dbReference type="Pfam" id="PF02663"/>
    </source>
</evidence>
<dbReference type="InterPro" id="IPR057035">
    <property type="entry name" value="Znf-Tbcl_FmdE"/>
</dbReference>
<feature type="domain" description="Formylmethanofuran dehydrogenase subunit E" evidence="1">
    <location>
        <begin position="23"/>
        <end position="138"/>
    </location>
</feature>
<evidence type="ECO:0000259" key="2">
    <source>
        <dbReference type="Pfam" id="PF23475"/>
    </source>
</evidence>
<dbReference type="Gene3D" id="3.30.60.80">
    <property type="match status" value="1"/>
</dbReference>
<dbReference type="Gene3D" id="3.30.1330.130">
    <property type="match status" value="1"/>
</dbReference>
<evidence type="ECO:0000313" key="4">
    <source>
        <dbReference type="Proteomes" id="UP001366166"/>
    </source>
</evidence>
<dbReference type="AlphaFoldDB" id="A0AAU9EVL7"/>
<organism evidence="3 4">
    <name type="scientific">Desulfoferula mesophila</name>
    <dbReference type="NCBI Taxonomy" id="3058419"/>
    <lineage>
        <taxon>Bacteria</taxon>
        <taxon>Pseudomonadati</taxon>
        <taxon>Thermodesulfobacteriota</taxon>
        <taxon>Desulfarculia</taxon>
        <taxon>Desulfarculales</taxon>
        <taxon>Desulfarculaceae</taxon>
        <taxon>Desulfoferula</taxon>
    </lineage>
</organism>
<accession>A0AAU9EVL7</accession>
<dbReference type="PANTHER" id="PTHR39418:SF1">
    <property type="entry name" value="DEHYDROGENASE"/>
    <property type="match status" value="1"/>
</dbReference>
<keyword evidence="4" id="KW-1185">Reference proteome</keyword>
<dbReference type="RefSeq" id="WP_338606260.1">
    <property type="nucleotide sequence ID" value="NZ_AP028679.1"/>
</dbReference>
<dbReference type="Pfam" id="PF23475">
    <property type="entry name" value="zf-Tbcl_FmdE"/>
    <property type="match status" value="1"/>
</dbReference>
<dbReference type="Proteomes" id="UP001366166">
    <property type="component" value="Chromosome"/>
</dbReference>
<dbReference type="Pfam" id="PF02663">
    <property type="entry name" value="FmdE"/>
    <property type="match status" value="1"/>
</dbReference>
<dbReference type="InterPro" id="IPR003814">
    <property type="entry name" value="FmdEsu_dom"/>
</dbReference>
<proteinExistence type="predicted"/>